<dbReference type="EMBL" id="DROD01000210">
    <property type="protein sequence ID" value="HHJ52156.1"/>
    <property type="molecule type" value="Genomic_DNA"/>
</dbReference>
<sequence length="256" mass="28919">MRTMRITFLGTGTSGGVPVINCDCPVCTSANPKNKRLRSSAMVEVGAKYILIDTSLDMRQQFLRTPFPRIDAVLFTHAHADHIFGLDEIRRFNHLQKQRIPIYGSQETIDRLRVIFTHAFSQGPLRPGVPNVAAHTVDEPFNIGHIAITPVPLLHGDLPIFGYRIGNFAYLTDVSKIPKSSYDLLNNLDLLVLDTLRVRPHPTHFHLDRALIEATKIAARQTYLIHMNHNIDHEEHGRLLPEGVHFSYDGLVLELD</sequence>
<dbReference type="SUPFAM" id="SSF56281">
    <property type="entry name" value="Metallo-hydrolase/oxidoreductase"/>
    <property type="match status" value="1"/>
</dbReference>
<evidence type="ECO:0000259" key="1">
    <source>
        <dbReference type="SMART" id="SM00849"/>
    </source>
</evidence>
<organism evidence="2">
    <name type="scientific">Caldithrix abyssi</name>
    <dbReference type="NCBI Taxonomy" id="187145"/>
    <lineage>
        <taxon>Bacteria</taxon>
        <taxon>Pseudomonadati</taxon>
        <taxon>Calditrichota</taxon>
        <taxon>Calditrichia</taxon>
        <taxon>Calditrichales</taxon>
        <taxon>Calditrichaceae</taxon>
        <taxon>Caldithrix</taxon>
    </lineage>
</organism>
<dbReference type="AlphaFoldDB" id="A0A7V5PN57"/>
<dbReference type="CDD" id="cd16279">
    <property type="entry name" value="metallo-hydrolase-like_MBL-fold"/>
    <property type="match status" value="1"/>
</dbReference>
<dbReference type="PANTHER" id="PTHR42663">
    <property type="entry name" value="HYDROLASE C777.06C-RELATED-RELATED"/>
    <property type="match status" value="1"/>
</dbReference>
<proteinExistence type="predicted"/>
<gene>
    <name evidence="2" type="ORF">ENJ89_03080</name>
</gene>
<name>A0A7V5PN57_CALAY</name>
<comment type="caution">
    <text evidence="2">The sequence shown here is derived from an EMBL/GenBank/DDBJ whole genome shotgun (WGS) entry which is preliminary data.</text>
</comment>
<dbReference type="InterPro" id="IPR036866">
    <property type="entry name" value="RibonucZ/Hydroxyglut_hydro"/>
</dbReference>
<feature type="domain" description="Metallo-beta-lactamase" evidence="1">
    <location>
        <begin position="37"/>
        <end position="204"/>
    </location>
</feature>
<dbReference type="Proteomes" id="UP000886124">
    <property type="component" value="Unassembled WGS sequence"/>
</dbReference>
<evidence type="ECO:0000313" key="2">
    <source>
        <dbReference type="EMBL" id="HHJ52156.1"/>
    </source>
</evidence>
<dbReference type="InterPro" id="IPR001279">
    <property type="entry name" value="Metallo-B-lactamas"/>
</dbReference>
<dbReference type="PANTHER" id="PTHR42663:SF6">
    <property type="entry name" value="HYDROLASE C777.06C-RELATED"/>
    <property type="match status" value="1"/>
</dbReference>
<reference evidence="2" key="1">
    <citation type="journal article" date="2020" name="mSystems">
        <title>Genome- and Community-Level Interaction Insights into Carbon Utilization and Element Cycling Functions of Hydrothermarchaeota in Hydrothermal Sediment.</title>
        <authorList>
            <person name="Zhou Z."/>
            <person name="Liu Y."/>
            <person name="Xu W."/>
            <person name="Pan J."/>
            <person name="Luo Z.H."/>
            <person name="Li M."/>
        </authorList>
    </citation>
    <scope>NUCLEOTIDE SEQUENCE [LARGE SCALE GENOMIC DNA]</scope>
    <source>
        <strain evidence="2">HyVt-527</strain>
    </source>
</reference>
<dbReference type="Pfam" id="PF12706">
    <property type="entry name" value="Lactamase_B_2"/>
    <property type="match status" value="1"/>
</dbReference>
<dbReference type="SMART" id="SM00849">
    <property type="entry name" value="Lactamase_B"/>
    <property type="match status" value="1"/>
</dbReference>
<accession>A0A7V5PN57</accession>
<protein>
    <submittedName>
        <fullName evidence="2">MBL fold metallo-hydrolase</fullName>
    </submittedName>
</protein>
<dbReference type="Gene3D" id="3.60.15.10">
    <property type="entry name" value="Ribonuclease Z/Hydroxyacylglutathione hydrolase-like"/>
    <property type="match status" value="1"/>
</dbReference>